<dbReference type="AlphaFoldDB" id="A0A1M4WCF3"/>
<dbReference type="GO" id="GO:0050821">
    <property type="term" value="P:protein stabilization"/>
    <property type="evidence" value="ECO:0007669"/>
    <property type="project" value="TreeGrafter"/>
</dbReference>
<dbReference type="OrthoDB" id="1524711at2"/>
<comment type="similarity">
    <text evidence="1">Belongs to the Skp family.</text>
</comment>
<keyword evidence="3" id="KW-0175">Coiled coil</keyword>
<evidence type="ECO:0000313" key="6">
    <source>
        <dbReference type="Proteomes" id="UP000184041"/>
    </source>
</evidence>
<dbReference type="STRING" id="1194090.SAMN05443144_103180"/>
<sequence>MVKRILSASFFCLFLIGFAATPPAQAQGQGLEIGYVDPQAILSKMPEMKAVQQRLQNFMEKKRDELATKREEYQQQVSEYQQKESVISESAKQKEEERLGQLGAELQQFQTELQQEVQQKQQELVGPLLDQIDTAIGTVAGDMGLTYVLNTTTSNGDVIILYASDEAQQQYDITDEVMAELDM</sequence>
<protein>
    <submittedName>
        <fullName evidence="5">Periplasmic chaperone for outer membrane proteins Skp</fullName>
    </submittedName>
</protein>
<accession>A0A1M4WCF3</accession>
<evidence type="ECO:0000256" key="3">
    <source>
        <dbReference type="SAM" id="Coils"/>
    </source>
</evidence>
<keyword evidence="2 4" id="KW-0732">Signal</keyword>
<name>A0A1M4WCF3_9BACT</name>
<evidence type="ECO:0000256" key="1">
    <source>
        <dbReference type="ARBA" id="ARBA00009091"/>
    </source>
</evidence>
<feature type="coiled-coil region" evidence="3">
    <location>
        <begin position="56"/>
        <end position="119"/>
    </location>
</feature>
<dbReference type="Proteomes" id="UP000184041">
    <property type="component" value="Unassembled WGS sequence"/>
</dbReference>
<dbReference type="Gene3D" id="3.30.910.20">
    <property type="entry name" value="Skp domain"/>
    <property type="match status" value="1"/>
</dbReference>
<evidence type="ECO:0000256" key="4">
    <source>
        <dbReference type="SAM" id="SignalP"/>
    </source>
</evidence>
<dbReference type="InterPro" id="IPR005632">
    <property type="entry name" value="Chaperone_Skp"/>
</dbReference>
<dbReference type="PANTHER" id="PTHR35089">
    <property type="entry name" value="CHAPERONE PROTEIN SKP"/>
    <property type="match status" value="1"/>
</dbReference>
<dbReference type="SMART" id="SM00935">
    <property type="entry name" value="OmpH"/>
    <property type="match status" value="1"/>
</dbReference>
<proteinExistence type="inferred from homology"/>
<reference evidence="5 6" key="1">
    <citation type="submission" date="2016-11" db="EMBL/GenBank/DDBJ databases">
        <authorList>
            <person name="Jaros S."/>
            <person name="Januszkiewicz K."/>
            <person name="Wedrychowicz H."/>
        </authorList>
    </citation>
    <scope>NUCLEOTIDE SEQUENCE [LARGE SCALE GENOMIC DNA]</scope>
    <source>
        <strain evidence="5 6">DSM 21986</strain>
    </source>
</reference>
<dbReference type="PANTHER" id="PTHR35089:SF1">
    <property type="entry name" value="CHAPERONE PROTEIN SKP"/>
    <property type="match status" value="1"/>
</dbReference>
<keyword evidence="6" id="KW-1185">Reference proteome</keyword>
<dbReference type="Pfam" id="PF03938">
    <property type="entry name" value="OmpH"/>
    <property type="match status" value="1"/>
</dbReference>
<dbReference type="SUPFAM" id="SSF111384">
    <property type="entry name" value="OmpH-like"/>
    <property type="match status" value="1"/>
</dbReference>
<evidence type="ECO:0000256" key="2">
    <source>
        <dbReference type="ARBA" id="ARBA00022729"/>
    </source>
</evidence>
<organism evidence="5 6">
    <name type="scientific">Fodinibius roseus</name>
    <dbReference type="NCBI Taxonomy" id="1194090"/>
    <lineage>
        <taxon>Bacteria</taxon>
        <taxon>Pseudomonadati</taxon>
        <taxon>Balneolota</taxon>
        <taxon>Balneolia</taxon>
        <taxon>Balneolales</taxon>
        <taxon>Balneolaceae</taxon>
        <taxon>Fodinibius</taxon>
    </lineage>
</organism>
<feature type="signal peptide" evidence="4">
    <location>
        <begin position="1"/>
        <end position="26"/>
    </location>
</feature>
<dbReference type="GO" id="GO:0005829">
    <property type="term" value="C:cytosol"/>
    <property type="evidence" value="ECO:0007669"/>
    <property type="project" value="TreeGrafter"/>
</dbReference>
<dbReference type="InterPro" id="IPR024930">
    <property type="entry name" value="Skp_dom_sf"/>
</dbReference>
<dbReference type="GO" id="GO:0051082">
    <property type="term" value="F:unfolded protein binding"/>
    <property type="evidence" value="ECO:0007669"/>
    <property type="project" value="InterPro"/>
</dbReference>
<gene>
    <name evidence="5" type="ORF">SAMN05443144_103180</name>
</gene>
<feature type="chain" id="PRO_5012296286" evidence="4">
    <location>
        <begin position="27"/>
        <end position="183"/>
    </location>
</feature>
<dbReference type="RefSeq" id="WP_073059736.1">
    <property type="nucleotide sequence ID" value="NZ_FQUS01000003.1"/>
</dbReference>
<dbReference type="EMBL" id="FQUS01000003">
    <property type="protein sequence ID" value="SHE78743.1"/>
    <property type="molecule type" value="Genomic_DNA"/>
</dbReference>
<evidence type="ECO:0000313" key="5">
    <source>
        <dbReference type="EMBL" id="SHE78743.1"/>
    </source>
</evidence>